<keyword evidence="9 12" id="KW-0472">Membrane</keyword>
<feature type="transmembrane region" description="Helical" evidence="12">
    <location>
        <begin position="235"/>
        <end position="254"/>
    </location>
</feature>
<keyword evidence="13" id="KW-0966">Cell projection</keyword>
<keyword evidence="8 12" id="KW-1133">Transmembrane helix</keyword>
<reference evidence="13" key="1">
    <citation type="journal article" date="2014" name="Int. J. Syst. Evol. Microbiol.">
        <title>Complete genome sequence of Corynebacterium casei LMG S-19264T (=DSM 44701T), isolated from a smear-ripened cheese.</title>
        <authorList>
            <consortium name="US DOE Joint Genome Institute (JGI-PGF)"/>
            <person name="Walter F."/>
            <person name="Albersmeier A."/>
            <person name="Kalinowski J."/>
            <person name="Ruckert C."/>
        </authorList>
    </citation>
    <scope>NUCLEOTIDE SEQUENCE</scope>
    <source>
        <strain evidence="13">CGMCC 1.12921</strain>
    </source>
</reference>
<feature type="transmembrane region" description="Helical" evidence="12">
    <location>
        <begin position="201"/>
        <end position="223"/>
    </location>
</feature>
<dbReference type="GO" id="GO:0005886">
    <property type="term" value="C:plasma membrane"/>
    <property type="evidence" value="ECO:0007669"/>
    <property type="project" value="UniProtKB-SubCell"/>
</dbReference>
<keyword evidence="11 12" id="KW-1006">Bacterial flagellum protein export</keyword>
<dbReference type="Pfam" id="PF00813">
    <property type="entry name" value="FliP"/>
    <property type="match status" value="1"/>
</dbReference>
<evidence type="ECO:0000256" key="3">
    <source>
        <dbReference type="ARBA" id="ARBA00022448"/>
    </source>
</evidence>
<dbReference type="PANTHER" id="PTHR30587">
    <property type="entry name" value="FLAGELLAR BIOSYNTHETIC PROTEIN FLIP"/>
    <property type="match status" value="1"/>
</dbReference>
<evidence type="ECO:0000256" key="8">
    <source>
        <dbReference type="ARBA" id="ARBA00022989"/>
    </source>
</evidence>
<dbReference type="EMBL" id="BMGH01000001">
    <property type="protein sequence ID" value="GGD17593.1"/>
    <property type="molecule type" value="Genomic_DNA"/>
</dbReference>
<dbReference type="InterPro" id="IPR005838">
    <property type="entry name" value="T3SS_IM_P"/>
</dbReference>
<keyword evidence="3 12" id="KW-0813">Transport</keyword>
<evidence type="ECO:0000256" key="9">
    <source>
        <dbReference type="ARBA" id="ARBA00023136"/>
    </source>
</evidence>
<comment type="similarity">
    <text evidence="1 12">Belongs to the FliP/MopC/SpaP family.</text>
</comment>
<dbReference type="InterPro" id="IPR005837">
    <property type="entry name" value="FliP"/>
</dbReference>
<evidence type="ECO:0000256" key="2">
    <source>
        <dbReference type="ARBA" id="ARBA00021714"/>
    </source>
</evidence>
<dbReference type="NCBIfam" id="NF009438">
    <property type="entry name" value="PRK12797.1"/>
    <property type="match status" value="1"/>
</dbReference>
<evidence type="ECO:0000256" key="1">
    <source>
        <dbReference type="ARBA" id="ARBA00006257"/>
    </source>
</evidence>
<dbReference type="PANTHER" id="PTHR30587:SF0">
    <property type="entry name" value="FLAGELLAR BIOSYNTHETIC PROTEIN FLIP"/>
    <property type="match status" value="1"/>
</dbReference>
<reference evidence="13" key="2">
    <citation type="submission" date="2020-09" db="EMBL/GenBank/DDBJ databases">
        <authorList>
            <person name="Sun Q."/>
            <person name="Zhou Y."/>
        </authorList>
    </citation>
    <scope>NUCLEOTIDE SEQUENCE</scope>
    <source>
        <strain evidence="13">CGMCC 1.12921</strain>
    </source>
</reference>
<comment type="caution">
    <text evidence="13">The sequence shown here is derived from an EMBL/GenBank/DDBJ whole genome shotgun (WGS) entry which is preliminary data.</text>
</comment>
<evidence type="ECO:0000256" key="12">
    <source>
        <dbReference type="RuleBase" id="RU362069"/>
    </source>
</evidence>
<keyword evidence="14" id="KW-1185">Reference proteome</keyword>
<dbReference type="GO" id="GO:0044781">
    <property type="term" value="P:bacterial-type flagellum organization"/>
    <property type="evidence" value="ECO:0007669"/>
    <property type="project" value="UniProtKB-UniRule"/>
</dbReference>
<dbReference type="Proteomes" id="UP000613582">
    <property type="component" value="Unassembled WGS sequence"/>
</dbReference>
<feature type="transmembrane region" description="Helical" evidence="12">
    <location>
        <begin position="63"/>
        <end position="93"/>
    </location>
</feature>
<evidence type="ECO:0000256" key="11">
    <source>
        <dbReference type="ARBA" id="ARBA00023225"/>
    </source>
</evidence>
<evidence type="ECO:0000256" key="7">
    <source>
        <dbReference type="ARBA" id="ARBA00022927"/>
    </source>
</evidence>
<feature type="transmembrane region" description="Helical" evidence="12">
    <location>
        <begin position="105"/>
        <end position="124"/>
    </location>
</feature>
<evidence type="ECO:0000313" key="14">
    <source>
        <dbReference type="Proteomes" id="UP000613582"/>
    </source>
</evidence>
<evidence type="ECO:0000256" key="4">
    <source>
        <dbReference type="ARBA" id="ARBA00022475"/>
    </source>
</evidence>
<dbReference type="PRINTS" id="PR01302">
    <property type="entry name" value="TYPE3IMPPROT"/>
</dbReference>
<keyword evidence="13" id="KW-0969">Cilium</keyword>
<evidence type="ECO:0000256" key="5">
    <source>
        <dbReference type="ARBA" id="ARBA00022692"/>
    </source>
</evidence>
<dbReference type="AlphaFoldDB" id="A0A8J2Y4C1"/>
<keyword evidence="5 12" id="KW-0812">Transmembrane</keyword>
<evidence type="ECO:0000313" key="13">
    <source>
        <dbReference type="EMBL" id="GGD17593.1"/>
    </source>
</evidence>
<keyword evidence="6 12" id="KW-1005">Bacterial flagellum biogenesis</keyword>
<keyword evidence="4 12" id="KW-1003">Cell membrane</keyword>
<organism evidence="13 14">
    <name type="scientific">Aquisalinus flavus</name>
    <dbReference type="NCBI Taxonomy" id="1526572"/>
    <lineage>
        <taxon>Bacteria</taxon>
        <taxon>Pseudomonadati</taxon>
        <taxon>Pseudomonadota</taxon>
        <taxon>Alphaproteobacteria</taxon>
        <taxon>Parvularculales</taxon>
        <taxon>Parvularculaceae</taxon>
        <taxon>Aquisalinus</taxon>
    </lineage>
</organism>
<proteinExistence type="inferred from homology"/>
<keyword evidence="10" id="KW-0975">Bacterial flagellum</keyword>
<dbReference type="GO" id="GO:0009306">
    <property type="term" value="P:protein secretion"/>
    <property type="evidence" value="ECO:0007669"/>
    <property type="project" value="UniProtKB-UniRule"/>
</dbReference>
<evidence type="ECO:0000256" key="6">
    <source>
        <dbReference type="ARBA" id="ARBA00022795"/>
    </source>
</evidence>
<comment type="function">
    <text evidence="12">Plays a role in the flagellum-specific transport system.</text>
</comment>
<sequence length="264" mass="29095">MTLRWGTIGITVLGVLIILSMMHGAFAQDSVPQSSPAMPGISDLIPDDSEGGEGRLSARVVQLFLLVTVLSLAPGLAMMITCLPFMVIVFSFLRQALGLQAAPPNMMIMALAMFLTFFVMEPTFRQAWDTGLEPYMNGDMEEARAIENTLDPFRTFMQTRVDPDALARIAGALPDRQYDNLEEPPMSLLVTSFMLSEIKHAFQIGFVIFLPFLIIDLIVASILMAMGMMMVPPAIVSLPFKLAFFVMADGWVKITEALLRGYMG</sequence>
<protein>
    <recommendedName>
        <fullName evidence="2 12">Flagellar biosynthetic protein FliP</fullName>
    </recommendedName>
</protein>
<evidence type="ECO:0000256" key="10">
    <source>
        <dbReference type="ARBA" id="ARBA00023143"/>
    </source>
</evidence>
<dbReference type="NCBIfam" id="TIGR01103">
    <property type="entry name" value="fliP"/>
    <property type="match status" value="1"/>
</dbReference>
<name>A0A8J2Y4C1_9PROT</name>
<accession>A0A8J2Y4C1</accession>
<keyword evidence="13" id="KW-0282">Flagellum</keyword>
<dbReference type="GO" id="GO:0009425">
    <property type="term" value="C:bacterial-type flagellum basal body"/>
    <property type="evidence" value="ECO:0007669"/>
    <property type="project" value="UniProtKB-SubCell"/>
</dbReference>
<keyword evidence="7 12" id="KW-0653">Protein transport</keyword>
<dbReference type="PRINTS" id="PR00951">
    <property type="entry name" value="FLGBIOSNFLIP"/>
</dbReference>
<comment type="subcellular location">
    <subcellularLocation>
        <location evidence="12">Cell membrane</location>
        <topology evidence="12">Multi-pass membrane protein</topology>
    </subcellularLocation>
    <subcellularLocation>
        <location evidence="12">Bacterial flagellum basal body</location>
    </subcellularLocation>
</comment>
<gene>
    <name evidence="13" type="primary">fliP1</name>
    <name evidence="12" type="synonym">fliP</name>
    <name evidence="13" type="ORF">GCM10011342_28010</name>
</gene>